<dbReference type="Proteomes" id="UP000013165">
    <property type="component" value="Unassembled WGS sequence"/>
</dbReference>
<dbReference type="EMBL" id="APLQ01000011">
    <property type="protein sequence ID" value="RDW95439.1"/>
    <property type="molecule type" value="Genomic_DNA"/>
</dbReference>
<protein>
    <submittedName>
        <fullName evidence="1">DUF3135 domain-containing protein</fullName>
    </submittedName>
</protein>
<dbReference type="AlphaFoldDB" id="A0A371CGB3"/>
<sequence length="191" mass="21728">MARKFHDWYGRAPARKLPGRLPRFIKGRSRWGPPPPGSFGRACNGIIDVELITFQRAHRDQIMISSNSSGTVLVNRIQERKNVMDMPTFDELKDLAQRDPERFEIVRAALISECIRQSAARNQQRLRGLQFVIDARRRIAGSPMKALLDLQTLMYDSLLALQQALVDQQPRAVAATARVLPFRRSASFSDD</sequence>
<accession>A0A371CGB3</accession>
<dbReference type="OrthoDB" id="5593306at2"/>
<organism evidence="1 2">
    <name type="scientific">Marinobacter nanhaiticus D15-8W</name>
    <dbReference type="NCBI Taxonomy" id="626887"/>
    <lineage>
        <taxon>Bacteria</taxon>
        <taxon>Pseudomonadati</taxon>
        <taxon>Pseudomonadota</taxon>
        <taxon>Gammaproteobacteria</taxon>
        <taxon>Pseudomonadales</taxon>
        <taxon>Marinobacteraceae</taxon>
        <taxon>Marinobacter</taxon>
    </lineage>
</organism>
<comment type="caution">
    <text evidence="1">The sequence shown here is derived from an EMBL/GenBank/DDBJ whole genome shotgun (WGS) entry which is preliminary data.</text>
</comment>
<keyword evidence="2" id="KW-1185">Reference proteome</keyword>
<proteinExistence type="predicted"/>
<name>A0A371CGB3_9GAMM</name>
<dbReference type="STRING" id="626887.J057_06406"/>
<reference evidence="1 2" key="1">
    <citation type="journal article" date="2013" name="Genome Announc.">
        <title>Genome Sequence of the Polycyclic Aromatic Hydrocarbon-Degrading Bacterium Strain Marinobacter nanhaiticus D15-8WT.</title>
        <authorList>
            <person name="Cui Z."/>
            <person name="Gao W."/>
            <person name="Li Q."/>
            <person name="Xu G."/>
            <person name="Zheng L."/>
        </authorList>
    </citation>
    <scope>NUCLEOTIDE SEQUENCE [LARGE SCALE GENOMIC DNA]</scope>
    <source>
        <strain evidence="1 2">D15-8W</strain>
    </source>
</reference>
<dbReference type="Pfam" id="PF11333">
    <property type="entry name" value="DUF3135"/>
    <property type="match status" value="1"/>
</dbReference>
<evidence type="ECO:0000313" key="1">
    <source>
        <dbReference type="EMBL" id="RDW95439.1"/>
    </source>
</evidence>
<evidence type="ECO:0000313" key="2">
    <source>
        <dbReference type="Proteomes" id="UP000013165"/>
    </source>
</evidence>
<gene>
    <name evidence="1" type="ORF">J057_24185</name>
</gene>
<dbReference type="InterPro" id="IPR021482">
    <property type="entry name" value="DUF3135"/>
</dbReference>